<dbReference type="EMBL" id="WIVU01000046">
    <property type="protein sequence ID" value="MQU07837.1"/>
    <property type="molecule type" value="Genomic_DNA"/>
</dbReference>
<reference evidence="1 2" key="1">
    <citation type="submission" date="2019-10" db="EMBL/GenBank/DDBJ databases">
        <title>Evaluation of single-gene subtyping targets for Pseudomonas.</title>
        <authorList>
            <person name="Reichler S.J."/>
            <person name="Orsi R.H."/>
            <person name="Wiedmann M."/>
            <person name="Martin N.H."/>
            <person name="Murphy S.I."/>
        </authorList>
    </citation>
    <scope>NUCLEOTIDE SEQUENCE [LARGE SCALE GENOMIC DNA]</scope>
    <source>
        <strain evidence="1 2">FSL R10-1637</strain>
    </source>
</reference>
<evidence type="ECO:0000313" key="1">
    <source>
        <dbReference type="EMBL" id="MQU07837.1"/>
    </source>
</evidence>
<accession>A0A6L5HY70</accession>
<sequence length="206" mass="23181">RTTHLRLGIVGPSARGHEVQDAWHKFIGVDRFNGWDNQLRDEPVVQLVHERMRRYPLPRIQLGRGWEQDLISHGGGALGNLATYANAGAEWRIGWNLPDDFGSTPLRPAGENTAPTQTGTHRNAWAGHGFLTFDARLIAHDITLDGNTFRSSHSVDRRVFVADIGYGIAVTRGGWKFAIARYYRTREFNGQRERPVFGSFTVSKAF</sequence>
<feature type="non-terminal residue" evidence="1">
    <location>
        <position position="1"/>
    </location>
</feature>
<organism evidence="1 2">
    <name type="scientific">Pseudomonas helleri</name>
    <dbReference type="NCBI Taxonomy" id="1608996"/>
    <lineage>
        <taxon>Bacteria</taxon>
        <taxon>Pseudomonadati</taxon>
        <taxon>Pseudomonadota</taxon>
        <taxon>Gammaproteobacteria</taxon>
        <taxon>Pseudomonadales</taxon>
        <taxon>Pseudomonadaceae</taxon>
        <taxon>Pseudomonas</taxon>
    </lineage>
</organism>
<proteinExistence type="predicted"/>
<name>A0A6L5HY70_9PSED</name>
<dbReference type="RefSeq" id="WP_153374639.1">
    <property type="nucleotide sequence ID" value="NZ_WIVU01000046.1"/>
</dbReference>
<gene>
    <name evidence="1" type="ORF">GHO27_19350</name>
</gene>
<dbReference type="AlphaFoldDB" id="A0A6L5HY70"/>
<dbReference type="Proteomes" id="UP000478064">
    <property type="component" value="Unassembled WGS sequence"/>
</dbReference>
<dbReference type="InterPro" id="IPR018707">
    <property type="entry name" value="LpxR"/>
</dbReference>
<dbReference type="Pfam" id="PF09982">
    <property type="entry name" value="LpxR"/>
    <property type="match status" value="1"/>
</dbReference>
<dbReference type="InterPro" id="IPR037107">
    <property type="entry name" value="Put_OMP_sf"/>
</dbReference>
<evidence type="ECO:0000313" key="2">
    <source>
        <dbReference type="Proteomes" id="UP000478064"/>
    </source>
</evidence>
<comment type="caution">
    <text evidence="1">The sequence shown here is derived from an EMBL/GenBank/DDBJ whole genome shotgun (WGS) entry which is preliminary data.</text>
</comment>
<dbReference type="Gene3D" id="2.40.128.140">
    <property type="entry name" value="Outer membrane protein"/>
    <property type="match status" value="1"/>
</dbReference>
<protein>
    <submittedName>
        <fullName evidence="1">DUF2219 family protein</fullName>
    </submittedName>
</protein>